<dbReference type="Proteomes" id="UP000821853">
    <property type="component" value="Chromosome 4"/>
</dbReference>
<keyword evidence="2" id="KW-1185">Reference proteome</keyword>
<name>A0A9J6GH00_HAELO</name>
<gene>
    <name evidence="1" type="ORF">HPB48_007486</name>
</gene>
<evidence type="ECO:0000313" key="1">
    <source>
        <dbReference type="EMBL" id="KAH9373792.1"/>
    </source>
</evidence>
<reference evidence="1 2" key="1">
    <citation type="journal article" date="2020" name="Cell">
        <title>Large-Scale Comparative Analyses of Tick Genomes Elucidate Their Genetic Diversity and Vector Capacities.</title>
        <authorList>
            <consortium name="Tick Genome and Microbiome Consortium (TIGMIC)"/>
            <person name="Jia N."/>
            <person name="Wang J."/>
            <person name="Shi W."/>
            <person name="Du L."/>
            <person name="Sun Y."/>
            <person name="Zhan W."/>
            <person name="Jiang J.F."/>
            <person name="Wang Q."/>
            <person name="Zhang B."/>
            <person name="Ji P."/>
            <person name="Bell-Sakyi L."/>
            <person name="Cui X.M."/>
            <person name="Yuan T.T."/>
            <person name="Jiang B.G."/>
            <person name="Yang W.F."/>
            <person name="Lam T.T."/>
            <person name="Chang Q.C."/>
            <person name="Ding S.J."/>
            <person name="Wang X.J."/>
            <person name="Zhu J.G."/>
            <person name="Ruan X.D."/>
            <person name="Zhao L."/>
            <person name="Wei J.T."/>
            <person name="Ye R.Z."/>
            <person name="Que T.C."/>
            <person name="Du C.H."/>
            <person name="Zhou Y.H."/>
            <person name="Cheng J.X."/>
            <person name="Dai P.F."/>
            <person name="Guo W.B."/>
            <person name="Han X.H."/>
            <person name="Huang E.J."/>
            <person name="Li L.F."/>
            <person name="Wei W."/>
            <person name="Gao Y.C."/>
            <person name="Liu J.Z."/>
            <person name="Shao H.Z."/>
            <person name="Wang X."/>
            <person name="Wang C.C."/>
            <person name="Yang T.C."/>
            <person name="Huo Q.B."/>
            <person name="Li W."/>
            <person name="Chen H.Y."/>
            <person name="Chen S.E."/>
            <person name="Zhou L.G."/>
            <person name="Ni X.B."/>
            <person name="Tian J.H."/>
            <person name="Sheng Y."/>
            <person name="Liu T."/>
            <person name="Pan Y.S."/>
            <person name="Xia L.Y."/>
            <person name="Li J."/>
            <person name="Zhao F."/>
            <person name="Cao W.C."/>
        </authorList>
    </citation>
    <scope>NUCLEOTIDE SEQUENCE [LARGE SCALE GENOMIC DNA]</scope>
    <source>
        <strain evidence="1">HaeL-2018</strain>
    </source>
</reference>
<evidence type="ECO:0000313" key="2">
    <source>
        <dbReference type="Proteomes" id="UP000821853"/>
    </source>
</evidence>
<accession>A0A9J6GH00</accession>
<proteinExistence type="predicted"/>
<comment type="caution">
    <text evidence="1">The sequence shown here is derived from an EMBL/GenBank/DDBJ whole genome shotgun (WGS) entry which is preliminary data.</text>
</comment>
<dbReference type="AlphaFoldDB" id="A0A9J6GH00"/>
<organism evidence="1 2">
    <name type="scientific">Haemaphysalis longicornis</name>
    <name type="common">Bush tick</name>
    <dbReference type="NCBI Taxonomy" id="44386"/>
    <lineage>
        <taxon>Eukaryota</taxon>
        <taxon>Metazoa</taxon>
        <taxon>Ecdysozoa</taxon>
        <taxon>Arthropoda</taxon>
        <taxon>Chelicerata</taxon>
        <taxon>Arachnida</taxon>
        <taxon>Acari</taxon>
        <taxon>Parasitiformes</taxon>
        <taxon>Ixodida</taxon>
        <taxon>Ixodoidea</taxon>
        <taxon>Ixodidae</taxon>
        <taxon>Haemaphysalinae</taxon>
        <taxon>Haemaphysalis</taxon>
    </lineage>
</organism>
<dbReference type="EMBL" id="JABSTR010000006">
    <property type="protein sequence ID" value="KAH9373792.1"/>
    <property type="molecule type" value="Genomic_DNA"/>
</dbReference>
<protein>
    <submittedName>
        <fullName evidence="1">Uncharacterized protein</fullName>
    </submittedName>
</protein>
<sequence>MHGRMLVSVSVCSCVSKDSKACASVAHLPACPPAQYDQECPLSVDAGSLSSPLCDAERTLALLLGVHLQQRACGPPLEPWEVQLQPWLESGLLRGGGLLKSLPPHDPFEEEKGEARSTGGIQRRHTRYWRGRRGAPPFLAWLLLLVGIEIMHQCGTPALGCACS</sequence>
<dbReference type="VEuPathDB" id="VectorBase:HLOH_049221"/>
<dbReference type="OrthoDB" id="6418985at2759"/>